<dbReference type="KEGG" id="bbig:BBBOND_0204720"/>
<feature type="region of interest" description="Disordered" evidence="14">
    <location>
        <begin position="1"/>
        <end position="66"/>
    </location>
</feature>
<reference evidence="17" key="1">
    <citation type="submission" date="2014-06" db="EMBL/GenBank/DDBJ databases">
        <authorList>
            <person name="Aslett M."/>
            <person name="De Silva N."/>
        </authorList>
    </citation>
    <scope>NUCLEOTIDE SEQUENCE [LARGE SCALE GENOMIC DNA]</scope>
    <source>
        <strain evidence="17">Bond</strain>
    </source>
</reference>
<proteinExistence type="inferred from homology"/>
<dbReference type="InterPro" id="IPR011009">
    <property type="entry name" value="Kinase-like_dom_sf"/>
</dbReference>
<evidence type="ECO:0000256" key="1">
    <source>
        <dbReference type="ARBA" id="ARBA00006485"/>
    </source>
</evidence>
<comment type="catalytic activity">
    <reaction evidence="13">
        <text>L-seryl-[protein] + ATP = O-phospho-L-seryl-[protein] + ADP + H(+)</text>
        <dbReference type="Rhea" id="RHEA:17989"/>
        <dbReference type="Rhea" id="RHEA-COMP:9863"/>
        <dbReference type="Rhea" id="RHEA-COMP:11604"/>
        <dbReference type="ChEBI" id="CHEBI:15378"/>
        <dbReference type="ChEBI" id="CHEBI:29999"/>
        <dbReference type="ChEBI" id="CHEBI:30616"/>
        <dbReference type="ChEBI" id="CHEBI:83421"/>
        <dbReference type="ChEBI" id="CHEBI:456216"/>
        <dbReference type="EC" id="2.7.11.22"/>
    </reaction>
</comment>
<dbReference type="EC" id="2.7.11.22" evidence="2"/>
<dbReference type="Gene3D" id="3.30.200.20">
    <property type="entry name" value="Phosphorylase Kinase, domain 1"/>
    <property type="match status" value="1"/>
</dbReference>
<evidence type="ECO:0000313" key="17">
    <source>
        <dbReference type="Proteomes" id="UP000033188"/>
    </source>
</evidence>
<evidence type="ECO:0000256" key="12">
    <source>
        <dbReference type="ARBA" id="ARBA00047811"/>
    </source>
</evidence>
<feature type="domain" description="Protein kinase" evidence="15">
    <location>
        <begin position="82"/>
        <end position="378"/>
    </location>
</feature>
<sequence length="443" mass="50757">MAASRRSNSRDSSNDGDLLTPDDPEVPSDVHEKPENGRNEAETTDEAPATLESANTPSSITGGNDLGPITDTLECCRNVDIYKCLNKISEGTYGSVYRALDTETGEIVALKHIKFHEAHWKEGFPVSYLREIAILLELRHPNILSVKEVVTNERKDQYYMVMEYVEHELKTLLHERKPDFTLSERKCLLNQLLMGVAYIHEHWVLHRDLKTTNILYNNRGVLKICDFGMARKFGQPIKNYTQNVVTHWYRAPELFLGQEKYTEAVDVWSVGCIFAEIISGKPLFTGVNDSDTLDKIFRCCGSPTKENWPDYTKLPLVRDGRFPLTSYKPNFHTYFKNNMGANEGCYMTELGMDLLMKMLTLDPSKRISAKDALDHPYLTTERPRTQTVELMPTIPDTNAKLRRKREPEEQDDEAGRESRFMGRVNPVKFLALMEKARSKQGRH</sequence>
<dbReference type="OMA" id="DMVPTPY"/>
<evidence type="ECO:0000256" key="10">
    <source>
        <dbReference type="ARBA" id="ARBA00041902"/>
    </source>
</evidence>
<dbReference type="GO" id="GO:0007346">
    <property type="term" value="P:regulation of mitotic cell cycle"/>
    <property type="evidence" value="ECO:0007669"/>
    <property type="project" value="TreeGrafter"/>
</dbReference>
<evidence type="ECO:0000256" key="14">
    <source>
        <dbReference type="SAM" id="MobiDB-lite"/>
    </source>
</evidence>
<dbReference type="Pfam" id="PF00069">
    <property type="entry name" value="Pkinase"/>
    <property type="match status" value="1"/>
</dbReference>
<evidence type="ECO:0000256" key="11">
    <source>
        <dbReference type="ARBA" id="ARBA00042858"/>
    </source>
</evidence>
<feature type="region of interest" description="Disordered" evidence="14">
    <location>
        <begin position="395"/>
        <end position="420"/>
    </location>
</feature>
<evidence type="ECO:0000313" key="16">
    <source>
        <dbReference type="EMBL" id="CDR95314.1"/>
    </source>
</evidence>
<dbReference type="AlphaFoldDB" id="A0A061D8W4"/>
<dbReference type="GeneID" id="24563855"/>
<dbReference type="VEuPathDB" id="PiroplasmaDB:BBBOND_0204720"/>
<keyword evidence="17" id="KW-1185">Reference proteome</keyword>
<dbReference type="FunFam" id="3.30.200.20:FF:000054">
    <property type="entry name" value="Cyclin-dependent kinase 11B"/>
    <property type="match status" value="1"/>
</dbReference>
<dbReference type="EMBL" id="LK391708">
    <property type="protein sequence ID" value="CDR95314.1"/>
    <property type="molecule type" value="Genomic_DNA"/>
</dbReference>
<evidence type="ECO:0000256" key="9">
    <source>
        <dbReference type="ARBA" id="ARBA00039612"/>
    </source>
</evidence>
<dbReference type="Proteomes" id="UP000033188">
    <property type="component" value="Chromosome 2"/>
</dbReference>
<dbReference type="Gene3D" id="1.10.510.10">
    <property type="entry name" value="Transferase(Phosphotransferase) domain 1"/>
    <property type="match status" value="1"/>
</dbReference>
<dbReference type="GO" id="GO:0004693">
    <property type="term" value="F:cyclin-dependent protein serine/threonine kinase activity"/>
    <property type="evidence" value="ECO:0007669"/>
    <property type="project" value="UniProtKB-EC"/>
</dbReference>
<evidence type="ECO:0000256" key="4">
    <source>
        <dbReference type="ARBA" id="ARBA00022679"/>
    </source>
</evidence>
<dbReference type="STRING" id="5866.A0A061D8W4"/>
<dbReference type="InterPro" id="IPR045267">
    <property type="entry name" value="CDK11/PITSLRE_STKc"/>
</dbReference>
<dbReference type="PROSITE" id="PS50011">
    <property type="entry name" value="PROTEIN_KINASE_DOM"/>
    <property type="match status" value="1"/>
</dbReference>
<dbReference type="SMART" id="SM00220">
    <property type="entry name" value="S_TKc"/>
    <property type="match status" value="1"/>
</dbReference>
<name>A0A061D8W4_BABBI</name>
<dbReference type="FunFam" id="1.10.510.10:FF:000611">
    <property type="entry name" value="CMGC family protein kinase"/>
    <property type="match status" value="1"/>
</dbReference>
<keyword evidence="4" id="KW-0808">Transferase</keyword>
<evidence type="ECO:0000256" key="5">
    <source>
        <dbReference type="ARBA" id="ARBA00022741"/>
    </source>
</evidence>
<feature type="compositionally biased region" description="Basic and acidic residues" evidence="14">
    <location>
        <begin position="28"/>
        <end position="41"/>
    </location>
</feature>
<accession>A0A061D8W4</accession>
<evidence type="ECO:0000259" key="15">
    <source>
        <dbReference type="PROSITE" id="PS50011"/>
    </source>
</evidence>
<evidence type="ECO:0000256" key="8">
    <source>
        <dbReference type="ARBA" id="ARBA00038543"/>
    </source>
</evidence>
<dbReference type="InterPro" id="IPR050108">
    <property type="entry name" value="CDK"/>
</dbReference>
<evidence type="ECO:0000256" key="3">
    <source>
        <dbReference type="ARBA" id="ARBA00022527"/>
    </source>
</evidence>
<keyword evidence="3" id="KW-0723">Serine/threonine-protein kinase</keyword>
<dbReference type="PANTHER" id="PTHR24056">
    <property type="entry name" value="CELL DIVISION PROTEIN KINASE"/>
    <property type="match status" value="1"/>
</dbReference>
<dbReference type="InterPro" id="IPR000719">
    <property type="entry name" value="Prot_kinase_dom"/>
</dbReference>
<keyword evidence="6 16" id="KW-0418">Kinase</keyword>
<dbReference type="OrthoDB" id="1732493at2759"/>
<dbReference type="GO" id="GO:0005524">
    <property type="term" value="F:ATP binding"/>
    <property type="evidence" value="ECO:0007669"/>
    <property type="project" value="UniProtKB-KW"/>
</dbReference>
<keyword evidence="5" id="KW-0547">Nucleotide-binding</keyword>
<feature type="compositionally biased region" description="Polar residues" evidence="14">
    <location>
        <begin position="52"/>
        <end position="62"/>
    </location>
</feature>
<protein>
    <recommendedName>
        <fullName evidence="9">Cyclin-dependent kinase 2 homolog</fullName>
        <ecNumber evidence="2">2.7.11.22</ecNumber>
    </recommendedName>
    <alternativeName>
        <fullName evidence="10">Cell division control protein 2 homolog</fullName>
    </alternativeName>
    <alternativeName>
        <fullName evidence="11">cdc2-related kinase 2</fullName>
    </alternativeName>
</protein>
<dbReference type="CDD" id="cd07843">
    <property type="entry name" value="STKc_CDC2L1"/>
    <property type="match status" value="1"/>
</dbReference>
<comment type="similarity">
    <text evidence="1">Belongs to the protein kinase superfamily. CMGC Ser/Thr protein kinase family. CDC2/CDKX subfamily.</text>
</comment>
<dbReference type="PROSITE" id="PS00108">
    <property type="entry name" value="PROTEIN_KINASE_ST"/>
    <property type="match status" value="1"/>
</dbReference>
<evidence type="ECO:0000256" key="13">
    <source>
        <dbReference type="ARBA" id="ARBA00048367"/>
    </source>
</evidence>
<comment type="subunit">
    <text evidence="8">May form a complex composed of at least the catalytic subunit CRK2 and a cyclin.</text>
</comment>
<dbReference type="InterPro" id="IPR008271">
    <property type="entry name" value="Ser/Thr_kinase_AS"/>
</dbReference>
<evidence type="ECO:0000256" key="6">
    <source>
        <dbReference type="ARBA" id="ARBA00022777"/>
    </source>
</evidence>
<dbReference type="SUPFAM" id="SSF56112">
    <property type="entry name" value="Protein kinase-like (PK-like)"/>
    <property type="match status" value="1"/>
</dbReference>
<keyword evidence="7" id="KW-0067">ATP-binding</keyword>
<dbReference type="PANTHER" id="PTHR24056:SF107">
    <property type="entry name" value="CYCLIN-DEPENDENT KINASE 11A-RELATED"/>
    <property type="match status" value="1"/>
</dbReference>
<comment type="catalytic activity">
    <reaction evidence="12">
        <text>L-threonyl-[protein] + ATP = O-phospho-L-threonyl-[protein] + ADP + H(+)</text>
        <dbReference type="Rhea" id="RHEA:46608"/>
        <dbReference type="Rhea" id="RHEA-COMP:11060"/>
        <dbReference type="Rhea" id="RHEA-COMP:11605"/>
        <dbReference type="ChEBI" id="CHEBI:15378"/>
        <dbReference type="ChEBI" id="CHEBI:30013"/>
        <dbReference type="ChEBI" id="CHEBI:30616"/>
        <dbReference type="ChEBI" id="CHEBI:61977"/>
        <dbReference type="ChEBI" id="CHEBI:456216"/>
        <dbReference type="EC" id="2.7.11.22"/>
    </reaction>
</comment>
<evidence type="ECO:0000256" key="7">
    <source>
        <dbReference type="ARBA" id="ARBA00022840"/>
    </source>
</evidence>
<evidence type="ECO:0000256" key="2">
    <source>
        <dbReference type="ARBA" id="ARBA00012425"/>
    </source>
</evidence>
<gene>
    <name evidence="16" type="ORF">BBBOND_0204720</name>
</gene>
<dbReference type="GO" id="GO:0005634">
    <property type="term" value="C:nucleus"/>
    <property type="evidence" value="ECO:0007669"/>
    <property type="project" value="TreeGrafter"/>
</dbReference>
<dbReference type="RefSeq" id="XP_012767500.1">
    <property type="nucleotide sequence ID" value="XM_012912046.1"/>
</dbReference>
<organism evidence="16 17">
    <name type="scientific">Babesia bigemina</name>
    <dbReference type="NCBI Taxonomy" id="5866"/>
    <lineage>
        <taxon>Eukaryota</taxon>
        <taxon>Sar</taxon>
        <taxon>Alveolata</taxon>
        <taxon>Apicomplexa</taxon>
        <taxon>Aconoidasida</taxon>
        <taxon>Piroplasmida</taxon>
        <taxon>Babesiidae</taxon>
        <taxon>Babesia</taxon>
    </lineage>
</organism>